<proteinExistence type="predicted"/>
<dbReference type="EMBL" id="JAVDUU010000001">
    <property type="protein sequence ID" value="MDR6941130.1"/>
    <property type="molecule type" value="Genomic_DNA"/>
</dbReference>
<comment type="caution">
    <text evidence="1">The sequence shown here is derived from an EMBL/GenBank/DDBJ whole genome shotgun (WGS) entry which is preliminary data.</text>
</comment>
<dbReference type="Proteomes" id="UP001247620">
    <property type="component" value="Unassembled WGS sequence"/>
</dbReference>
<keyword evidence="2" id="KW-1185">Reference proteome</keyword>
<protein>
    <submittedName>
        <fullName evidence="1">Uncharacterized protein</fullName>
    </submittedName>
</protein>
<accession>A0ABU1T8I3</accession>
<reference evidence="1 2" key="1">
    <citation type="submission" date="2023-07" db="EMBL/GenBank/DDBJ databases">
        <title>Sorghum-associated microbial communities from plants grown in Nebraska, USA.</title>
        <authorList>
            <person name="Schachtman D."/>
        </authorList>
    </citation>
    <scope>NUCLEOTIDE SEQUENCE [LARGE SCALE GENOMIC DNA]</scope>
    <source>
        <strain evidence="1 2">3262</strain>
    </source>
</reference>
<evidence type="ECO:0000313" key="2">
    <source>
        <dbReference type="Proteomes" id="UP001247620"/>
    </source>
</evidence>
<name>A0ABU1T8I3_9SPHI</name>
<sequence length="35" mass="4220">MITFIVVILVALIYEDHNLDILNKFSKRKRLQFVE</sequence>
<gene>
    <name evidence="1" type="ORF">J2W55_000958</name>
</gene>
<evidence type="ECO:0000313" key="1">
    <source>
        <dbReference type="EMBL" id="MDR6941130.1"/>
    </source>
</evidence>
<organism evidence="1 2">
    <name type="scientific">Mucilaginibacter pocheonensis</name>
    <dbReference type="NCBI Taxonomy" id="398050"/>
    <lineage>
        <taxon>Bacteria</taxon>
        <taxon>Pseudomonadati</taxon>
        <taxon>Bacteroidota</taxon>
        <taxon>Sphingobacteriia</taxon>
        <taxon>Sphingobacteriales</taxon>
        <taxon>Sphingobacteriaceae</taxon>
        <taxon>Mucilaginibacter</taxon>
    </lineage>
</organism>